<comment type="subcellular location">
    <subcellularLocation>
        <location evidence="1">Cell envelope</location>
    </subcellularLocation>
</comment>
<comment type="caution">
    <text evidence="4">The sequence shown here is derived from an EMBL/GenBank/DDBJ whole genome shotgun (WGS) entry which is preliminary data.</text>
</comment>
<evidence type="ECO:0000256" key="1">
    <source>
        <dbReference type="ARBA" id="ARBA00004196"/>
    </source>
</evidence>
<dbReference type="Proteomes" id="UP001526147">
    <property type="component" value="Unassembled WGS sequence"/>
</dbReference>
<dbReference type="InterPro" id="IPR028082">
    <property type="entry name" value="Peripla_BP_I"/>
</dbReference>
<reference evidence="4 5" key="1">
    <citation type="submission" date="2022-10" db="EMBL/GenBank/DDBJ databases">
        <title>Draft genome assembly of moderately radiation resistant bacterium Metabacillus halosaccharovorans.</title>
        <authorList>
            <person name="Pal S."/>
            <person name="Gopinathan A."/>
        </authorList>
    </citation>
    <scope>NUCLEOTIDE SEQUENCE [LARGE SCALE GENOMIC DNA]</scope>
    <source>
        <strain evidence="4 5">VITHBRA001</strain>
    </source>
</reference>
<dbReference type="PANTHER" id="PTHR30036:SF1">
    <property type="entry name" value="D-XYLOSE-BINDING PERIPLASMIC PROTEIN"/>
    <property type="match status" value="1"/>
</dbReference>
<dbReference type="PANTHER" id="PTHR30036">
    <property type="entry name" value="D-XYLOSE-BINDING PERIPLASMIC PROTEIN"/>
    <property type="match status" value="1"/>
</dbReference>
<proteinExistence type="predicted"/>
<keyword evidence="2" id="KW-0732">Signal</keyword>
<dbReference type="EMBL" id="JAOYEY010000048">
    <property type="protein sequence ID" value="MCV9887950.1"/>
    <property type="molecule type" value="Genomic_DNA"/>
</dbReference>
<protein>
    <submittedName>
        <fullName evidence="4">Substrate-binding domain-containing protein</fullName>
    </submittedName>
</protein>
<evidence type="ECO:0000313" key="5">
    <source>
        <dbReference type="Proteomes" id="UP001526147"/>
    </source>
</evidence>
<keyword evidence="5" id="KW-1185">Reference proteome</keyword>
<sequence length="355" mass="38970">MLVLFIFLLGCEEPQNRNSDSIAQSKTSSYNSNDKQVLDEPIKIGFAMDTLTEERWMKDRDHFKQSVEALGAEVEVMASHGDDALQIWQAETMISNGIDLLVIVPHNAESTAAIVEKAHSAGIKVLSYDRLVKNAEVEMYVSYDNEQVGVLQAQAITKLVPKGKYVYIGGAETDNNAHMFKKGVFEVLQPLIDKGDITVVFDQWTKDWVPSNAKENMEIALNANHHDIDAVIAANDATAGAVIEALEEQGLAGKVPVAGQDADLAAIQRIIEGKQAMTIYKPINELTELAAELAIKLAKDEEIGELGEIVKVNNGKMEVPSILLSPTVVNHSNVDETIIADGFHMKEDVYLNKDK</sequence>
<gene>
    <name evidence="4" type="ORF">OIH86_20090</name>
</gene>
<evidence type="ECO:0000313" key="4">
    <source>
        <dbReference type="EMBL" id="MCV9887950.1"/>
    </source>
</evidence>
<evidence type="ECO:0000256" key="2">
    <source>
        <dbReference type="ARBA" id="ARBA00022729"/>
    </source>
</evidence>
<evidence type="ECO:0000259" key="3">
    <source>
        <dbReference type="Pfam" id="PF13407"/>
    </source>
</evidence>
<feature type="domain" description="Periplasmic binding protein" evidence="3">
    <location>
        <begin position="44"/>
        <end position="301"/>
    </location>
</feature>
<dbReference type="RefSeq" id="WP_264144159.1">
    <property type="nucleotide sequence ID" value="NZ_JAOYEY010000048.1"/>
</dbReference>
<dbReference type="CDD" id="cd19991">
    <property type="entry name" value="PBP1_ABC_xylose_binding"/>
    <property type="match status" value="1"/>
</dbReference>
<dbReference type="Pfam" id="PF13407">
    <property type="entry name" value="Peripla_BP_4"/>
    <property type="match status" value="1"/>
</dbReference>
<organism evidence="4 5">
    <name type="scientific">Metabacillus halosaccharovorans</name>
    <dbReference type="NCBI Taxonomy" id="930124"/>
    <lineage>
        <taxon>Bacteria</taxon>
        <taxon>Bacillati</taxon>
        <taxon>Bacillota</taxon>
        <taxon>Bacilli</taxon>
        <taxon>Bacillales</taxon>
        <taxon>Bacillaceae</taxon>
        <taxon>Metabacillus</taxon>
    </lineage>
</organism>
<dbReference type="InterPro" id="IPR025997">
    <property type="entry name" value="SBP_2_dom"/>
</dbReference>
<dbReference type="SUPFAM" id="SSF53822">
    <property type="entry name" value="Periplasmic binding protein-like I"/>
    <property type="match status" value="1"/>
</dbReference>
<dbReference type="Gene3D" id="3.40.50.2300">
    <property type="match status" value="2"/>
</dbReference>
<dbReference type="InterPro" id="IPR050555">
    <property type="entry name" value="Bact_Solute-Bind_Prot2"/>
</dbReference>
<name>A0ABT3DLL2_9BACI</name>
<accession>A0ABT3DLL2</accession>